<accession>A0ACB9YQ79</accession>
<protein>
    <submittedName>
        <fullName evidence="1">Uncharacterized protein</fullName>
    </submittedName>
</protein>
<keyword evidence="2" id="KW-1185">Reference proteome</keyword>
<dbReference type="Proteomes" id="UP001497700">
    <property type="component" value="Unassembled WGS sequence"/>
</dbReference>
<gene>
    <name evidence="1" type="ORF">F4820DRAFT_58947</name>
</gene>
<dbReference type="EMBL" id="MU393549">
    <property type="protein sequence ID" value="KAI4861534.1"/>
    <property type="molecule type" value="Genomic_DNA"/>
</dbReference>
<proteinExistence type="predicted"/>
<organism evidence="1 2">
    <name type="scientific">Hypoxylon rubiginosum</name>
    <dbReference type="NCBI Taxonomy" id="110542"/>
    <lineage>
        <taxon>Eukaryota</taxon>
        <taxon>Fungi</taxon>
        <taxon>Dikarya</taxon>
        <taxon>Ascomycota</taxon>
        <taxon>Pezizomycotina</taxon>
        <taxon>Sordariomycetes</taxon>
        <taxon>Xylariomycetidae</taxon>
        <taxon>Xylariales</taxon>
        <taxon>Hypoxylaceae</taxon>
        <taxon>Hypoxylon</taxon>
    </lineage>
</organism>
<evidence type="ECO:0000313" key="2">
    <source>
        <dbReference type="Proteomes" id="UP001497700"/>
    </source>
</evidence>
<sequence>MLLDPYVAPEDEPAGKRIKLDDGTFAETGTASQNSVQPDNVSFMPKPTAKRTIDETDRSASFDCARHFQDVNQFLELKTRRDYYEEYKEFPIPLKISFSNAKNNLRRLLTYGGPNRNETKRVWTVEDLDDAAVLERAMELMLRVRLGSNVIEMLPYPQIDFSFVSEEKRLKLEQALGETEIVDQDIDAVRDEANKSKSKFRPDEHDLVGVNKRMSLSDRDKVLNDAIARGPTNALKKMEREAREKQKKSRGDSTSELGSEHSTTTREDEEREEVEGVDADHDEDGGSDDNESLHDDAGLNDDANLNDEVGLNDNADLNDDASSNGNASSGDDDASSDEEESSPIDAGSANTASNNQDTSELEGINDHGDDHDEEEEDMEITSSRSTGRANAEPRGIKVKIEEIEAATLQAVRTTNTTVEKPDHRPRAGAGAGAVNLPRDGERGDLLAARVKEESSESSTAAGMHVTSMHEPILIDDSD</sequence>
<evidence type="ECO:0000313" key="1">
    <source>
        <dbReference type="EMBL" id="KAI4861534.1"/>
    </source>
</evidence>
<reference evidence="1 2" key="1">
    <citation type="journal article" date="2022" name="New Phytol.">
        <title>Ecological generalism drives hyperdiversity of secondary metabolite gene clusters in xylarialean endophytes.</title>
        <authorList>
            <person name="Franco M.E.E."/>
            <person name="Wisecaver J.H."/>
            <person name="Arnold A.E."/>
            <person name="Ju Y.M."/>
            <person name="Slot J.C."/>
            <person name="Ahrendt S."/>
            <person name="Moore L.P."/>
            <person name="Eastman K.E."/>
            <person name="Scott K."/>
            <person name="Konkel Z."/>
            <person name="Mondo S.J."/>
            <person name="Kuo A."/>
            <person name="Hayes R.D."/>
            <person name="Haridas S."/>
            <person name="Andreopoulos B."/>
            <person name="Riley R."/>
            <person name="LaButti K."/>
            <person name="Pangilinan J."/>
            <person name="Lipzen A."/>
            <person name="Amirebrahimi M."/>
            <person name="Yan J."/>
            <person name="Adam C."/>
            <person name="Keymanesh K."/>
            <person name="Ng V."/>
            <person name="Louie K."/>
            <person name="Northen T."/>
            <person name="Drula E."/>
            <person name="Henrissat B."/>
            <person name="Hsieh H.M."/>
            <person name="Youens-Clark K."/>
            <person name="Lutzoni F."/>
            <person name="Miadlikowska J."/>
            <person name="Eastwood D.C."/>
            <person name="Hamelin R.C."/>
            <person name="Grigoriev I.V."/>
            <person name="U'Ren J.M."/>
        </authorList>
    </citation>
    <scope>NUCLEOTIDE SEQUENCE [LARGE SCALE GENOMIC DNA]</scope>
    <source>
        <strain evidence="1 2">CBS 119005</strain>
    </source>
</reference>
<name>A0ACB9YQ79_9PEZI</name>
<comment type="caution">
    <text evidence="1">The sequence shown here is derived from an EMBL/GenBank/DDBJ whole genome shotgun (WGS) entry which is preliminary data.</text>
</comment>